<feature type="coiled-coil region" evidence="1">
    <location>
        <begin position="7"/>
        <end position="41"/>
    </location>
</feature>
<dbReference type="AlphaFoldDB" id="A0AAD8PXY2"/>
<evidence type="ECO:0000256" key="1">
    <source>
        <dbReference type="SAM" id="Coils"/>
    </source>
</evidence>
<dbReference type="RefSeq" id="XP_060413143.1">
    <property type="nucleotide sequence ID" value="XM_060558070.1"/>
</dbReference>
<keyword evidence="3" id="KW-1185">Reference proteome</keyword>
<evidence type="ECO:0000313" key="3">
    <source>
        <dbReference type="Proteomes" id="UP001230504"/>
    </source>
</evidence>
<accession>A0AAD8PXY2</accession>
<sequence length="77" mass="9179">MFWRYRYRTAKSEFEAASQRLQQERNKGEELASELSQFRQDIENTESWRGLVDGILKEIQEEFADPKARNKPRGAEK</sequence>
<comment type="caution">
    <text evidence="2">The sequence shown here is derived from an EMBL/GenBank/DDBJ whole genome shotgun (WGS) entry which is preliminary data.</text>
</comment>
<protein>
    <submittedName>
        <fullName evidence="2">Uncharacterized protein</fullName>
    </submittedName>
</protein>
<reference evidence="2" key="1">
    <citation type="submission" date="2021-06" db="EMBL/GenBank/DDBJ databases">
        <title>Comparative genomics, transcriptomics and evolutionary studies reveal genomic signatures of adaptation to plant cell wall in hemibiotrophic fungi.</title>
        <authorList>
            <consortium name="DOE Joint Genome Institute"/>
            <person name="Baroncelli R."/>
            <person name="Diaz J.F."/>
            <person name="Benocci T."/>
            <person name="Peng M."/>
            <person name="Battaglia E."/>
            <person name="Haridas S."/>
            <person name="Andreopoulos W."/>
            <person name="Labutti K."/>
            <person name="Pangilinan J."/>
            <person name="Floch G.L."/>
            <person name="Makela M.R."/>
            <person name="Henrissat B."/>
            <person name="Grigoriev I.V."/>
            <person name="Crouch J.A."/>
            <person name="De Vries R.P."/>
            <person name="Sukno S.A."/>
            <person name="Thon M.R."/>
        </authorList>
    </citation>
    <scope>NUCLEOTIDE SEQUENCE</scope>
    <source>
        <strain evidence="2">CBS 125086</strain>
    </source>
</reference>
<keyword evidence="1" id="KW-0175">Coiled coil</keyword>
<name>A0AAD8PXY2_9PEZI</name>
<dbReference type="EMBL" id="JAHLJV010000038">
    <property type="protein sequence ID" value="KAK1586185.1"/>
    <property type="molecule type" value="Genomic_DNA"/>
</dbReference>
<proteinExistence type="predicted"/>
<dbReference type="Proteomes" id="UP001230504">
    <property type="component" value="Unassembled WGS sequence"/>
</dbReference>
<organism evidence="2 3">
    <name type="scientific">Colletotrichum navitas</name>
    <dbReference type="NCBI Taxonomy" id="681940"/>
    <lineage>
        <taxon>Eukaryota</taxon>
        <taxon>Fungi</taxon>
        <taxon>Dikarya</taxon>
        <taxon>Ascomycota</taxon>
        <taxon>Pezizomycotina</taxon>
        <taxon>Sordariomycetes</taxon>
        <taxon>Hypocreomycetidae</taxon>
        <taxon>Glomerellales</taxon>
        <taxon>Glomerellaceae</taxon>
        <taxon>Colletotrichum</taxon>
        <taxon>Colletotrichum graminicola species complex</taxon>
    </lineage>
</organism>
<dbReference type="GeneID" id="85442310"/>
<evidence type="ECO:0000313" key="2">
    <source>
        <dbReference type="EMBL" id="KAK1586185.1"/>
    </source>
</evidence>
<gene>
    <name evidence="2" type="ORF">LY79DRAFT_557086</name>
</gene>